<dbReference type="KEGG" id="prn:BW723_10475"/>
<keyword evidence="3" id="KW-1185">Reference proteome</keyword>
<dbReference type="InterPro" id="IPR005151">
    <property type="entry name" value="Tail-specific_protease"/>
</dbReference>
<feature type="domain" description="Tail specific protease" evidence="1">
    <location>
        <begin position="305"/>
        <end position="387"/>
    </location>
</feature>
<reference evidence="3" key="1">
    <citation type="submission" date="2016-02" db="EMBL/GenBank/DDBJ databases">
        <title>Paenibacillus sp. LPB0068, isolated from Crassostrea gigas.</title>
        <authorList>
            <person name="Shin S.-K."/>
            <person name="Yi H."/>
        </authorList>
    </citation>
    <scope>NUCLEOTIDE SEQUENCE [LARGE SCALE GENOMIC DNA]</scope>
    <source>
        <strain evidence="3">KCTC 23969</strain>
    </source>
</reference>
<dbReference type="EMBL" id="LSFL01000044">
    <property type="protein sequence ID" value="OBY61223.1"/>
    <property type="molecule type" value="Genomic_DNA"/>
</dbReference>
<dbReference type="STRING" id="996801.BW723_10475"/>
<gene>
    <name evidence="2" type="ORF">LPB301_17280</name>
</gene>
<proteinExistence type="predicted"/>
<dbReference type="AlphaFoldDB" id="A0A1B8TNP0"/>
<dbReference type="Pfam" id="PF03572">
    <property type="entry name" value="Peptidase_S41"/>
    <property type="match status" value="1"/>
</dbReference>
<organism evidence="2 3">
    <name type="scientific">Polaribacter reichenbachii</name>
    <dbReference type="NCBI Taxonomy" id="996801"/>
    <lineage>
        <taxon>Bacteria</taxon>
        <taxon>Pseudomonadati</taxon>
        <taxon>Bacteroidota</taxon>
        <taxon>Flavobacteriia</taxon>
        <taxon>Flavobacteriales</taxon>
        <taxon>Flavobacteriaceae</taxon>
    </lineage>
</organism>
<dbReference type="GO" id="GO:0006508">
    <property type="term" value="P:proteolysis"/>
    <property type="evidence" value="ECO:0007669"/>
    <property type="project" value="InterPro"/>
</dbReference>
<accession>A0A1B8TNP0</accession>
<evidence type="ECO:0000313" key="2">
    <source>
        <dbReference type="EMBL" id="OBY61223.1"/>
    </source>
</evidence>
<comment type="caution">
    <text evidence="2">The sequence shown here is derived from an EMBL/GenBank/DDBJ whole genome shotgun (WGS) entry which is preliminary data.</text>
</comment>
<dbReference type="GO" id="GO:0008236">
    <property type="term" value="F:serine-type peptidase activity"/>
    <property type="evidence" value="ECO:0007669"/>
    <property type="project" value="InterPro"/>
</dbReference>
<protein>
    <recommendedName>
        <fullName evidence="1">Tail specific protease domain-containing protein</fullName>
    </recommendedName>
</protein>
<evidence type="ECO:0000313" key="3">
    <source>
        <dbReference type="Proteomes" id="UP000092612"/>
    </source>
</evidence>
<dbReference type="OrthoDB" id="7168509at2"/>
<sequence>MKNHKTTKIYFLIFFTIIFQVINAQKTNWQTDLETYSTQLEAKHIDLYNKISKQDFQKSVERIQNIAKSEDDLKTIIELMKLTKKIGDGHTAVSLRNLNVHQFPFDVQLIENQWRVVKTISSEENILKTSLIKVDGVPISEVVSKVSEVVQFVENEHSKIVRTASNLTISELLYHLNIIKNKKTALFTFLDDYNNEIEVEFTALKNTELKQLDYATFEVGVPEITKPKNTKFDFLWFAPIKNKNAIYVNFKSYPSFDEMQVFGENLVKYITENNTKNIVIDLRKNGGGDLYVGVVLAYALNLADTIDWKNGVYVLTSNITFSAGTSNAALFKQLLNAKIVGQPTGSNPTGYQDMDQFQLPNSKLVITYSKRRFRLSEKITQGIQPDILLYPKWGNYTLGKDDVLSFVIENFTFF</sequence>
<dbReference type="Proteomes" id="UP000092612">
    <property type="component" value="Unassembled WGS sequence"/>
</dbReference>
<evidence type="ECO:0000259" key="1">
    <source>
        <dbReference type="Pfam" id="PF03572"/>
    </source>
</evidence>
<dbReference type="RefSeq" id="WP_068365292.1">
    <property type="nucleotide sequence ID" value="NZ_CP019337.1"/>
</dbReference>
<dbReference type="Gene3D" id="3.90.226.10">
    <property type="entry name" value="2-enoyl-CoA Hydratase, Chain A, domain 1"/>
    <property type="match status" value="2"/>
</dbReference>
<dbReference type="InterPro" id="IPR029045">
    <property type="entry name" value="ClpP/crotonase-like_dom_sf"/>
</dbReference>
<dbReference type="SUPFAM" id="SSF52096">
    <property type="entry name" value="ClpP/crotonase"/>
    <property type="match status" value="1"/>
</dbReference>
<name>A0A1B8TNP0_9FLAO</name>